<dbReference type="GO" id="GO:0050661">
    <property type="term" value="F:NADP binding"/>
    <property type="evidence" value="ECO:0007669"/>
    <property type="project" value="InterPro"/>
</dbReference>
<dbReference type="GO" id="GO:0005737">
    <property type="term" value="C:cytoplasm"/>
    <property type="evidence" value="ECO:0007669"/>
    <property type="project" value="UniProtKB-SubCell"/>
</dbReference>
<dbReference type="PANTHER" id="PTHR11063">
    <property type="entry name" value="GLUTAMATE SEMIALDEHYDE DEHYDROGENASE"/>
    <property type="match status" value="1"/>
</dbReference>
<gene>
    <name evidence="7" type="primary">proA</name>
    <name evidence="9" type="ORF">GKO46_07560</name>
    <name evidence="10" type="ORF">GKO48_01565</name>
</gene>
<comment type="similarity">
    <text evidence="7">Belongs to the gamma-glutamyl phosphate reductase family.</text>
</comment>
<dbReference type="SUPFAM" id="SSF53720">
    <property type="entry name" value="ALDH-like"/>
    <property type="match status" value="1"/>
</dbReference>
<comment type="pathway">
    <text evidence="1 7">Amino-acid biosynthesis; L-proline biosynthesis; L-glutamate 5-semialdehyde from L-glutamate: step 2/2.</text>
</comment>
<evidence type="ECO:0000256" key="4">
    <source>
        <dbReference type="ARBA" id="ARBA00022857"/>
    </source>
</evidence>
<comment type="subcellular location">
    <subcellularLocation>
        <location evidence="7">Cytoplasm</location>
    </subcellularLocation>
</comment>
<evidence type="ECO:0000256" key="6">
    <source>
        <dbReference type="ARBA" id="ARBA00049024"/>
    </source>
</evidence>
<dbReference type="GO" id="GO:0004350">
    <property type="term" value="F:glutamate-5-semialdehyde dehydrogenase activity"/>
    <property type="evidence" value="ECO:0007669"/>
    <property type="project" value="UniProtKB-UniRule"/>
</dbReference>
<dbReference type="InterPro" id="IPR000965">
    <property type="entry name" value="GPR_dom"/>
</dbReference>
<evidence type="ECO:0000256" key="5">
    <source>
        <dbReference type="ARBA" id="ARBA00023002"/>
    </source>
</evidence>
<evidence type="ECO:0000313" key="10">
    <source>
        <dbReference type="EMBL" id="WFG38345.1"/>
    </source>
</evidence>
<evidence type="ECO:0000256" key="7">
    <source>
        <dbReference type="HAMAP-Rule" id="MF_00412"/>
    </source>
</evidence>
<keyword evidence="4 7" id="KW-0521">NADP</keyword>
<organism evidence="10 11">
    <name type="scientific">Candidatus Lucifugimonas marina</name>
    <dbReference type="NCBI Taxonomy" id="3038979"/>
    <lineage>
        <taxon>Bacteria</taxon>
        <taxon>Bacillati</taxon>
        <taxon>Chloroflexota</taxon>
        <taxon>Dehalococcoidia</taxon>
        <taxon>SAR202 cluster</taxon>
        <taxon>Candidatus Lucifugimonadales</taxon>
        <taxon>Candidatus Lucifugimonadaceae</taxon>
        <taxon>Candidatus Lucifugimonas</taxon>
    </lineage>
</organism>
<dbReference type="InterPro" id="IPR020593">
    <property type="entry name" value="G-glutamylP_reductase_CS"/>
</dbReference>
<keyword evidence="5 7" id="KW-0560">Oxidoreductase</keyword>
<comment type="function">
    <text evidence="7">Catalyzes the NADPH-dependent reduction of L-glutamate 5-phosphate into L-glutamate 5-semialdehyde and phosphate. The product spontaneously undergoes cyclization to form 1-pyrroline-5-carboxylate.</text>
</comment>
<dbReference type="AlphaFoldDB" id="A0AAJ6CU56"/>
<keyword evidence="2 7" id="KW-0028">Amino-acid biosynthesis</keyword>
<sequence>MTLTSPSLHDQAKAASAASRKLASTSTEVKNAALHAIADAIEENRQSILRANEQDLEAAKRDGLDFHMMDRMTLTNARVKDMADAARNIAALEDPIGEILEKREMPNGLDITRVRVPLGVIGVIYESRPNVTIDIATLCLKSGNGVVLRGGKECILTNTVMAGIVKNAIESAGIPRDVVQFVESTDRALVKEMLEMDDAIDLMIPRGSAELVNFVGQNAKMPAITGGVGVCHTYVDADANLDDALNIVVNAKAKRPTVCNAMDTLLVHQGVAREFLPKLATEFGVHDVELRADGRAMSVLGALSDGAKVTPAQSDDFGMEFLALIAAVKIVDSMDDAMEHIAEFGSKHSEAIISENKEAIERFLNEVDSGAVFANTSTYFNDGAQFGLGAEVAISTNKLHARGPMGLKEITTYKWKVRGQGQVRS</sequence>
<keyword evidence="7" id="KW-0963">Cytoplasm</keyword>
<dbReference type="NCBIfam" id="TIGR00407">
    <property type="entry name" value="proA"/>
    <property type="match status" value="1"/>
</dbReference>
<reference evidence="10" key="2">
    <citation type="journal article" date="2023" name="Nat. Commun.">
        <title>Cultivation of marine bacteria of the SAR202 clade.</title>
        <authorList>
            <person name="Lim Y."/>
            <person name="Seo J.H."/>
            <person name="Giovannoni S.J."/>
            <person name="Kang I."/>
            <person name="Cho J.C."/>
        </authorList>
    </citation>
    <scope>NUCLEOTIDE SEQUENCE</scope>
    <source>
        <strain evidence="10">JH1073</strain>
    </source>
</reference>
<evidence type="ECO:0000256" key="2">
    <source>
        <dbReference type="ARBA" id="ARBA00022605"/>
    </source>
</evidence>
<dbReference type="Pfam" id="PF00171">
    <property type="entry name" value="Aldedh"/>
    <property type="match status" value="1"/>
</dbReference>
<dbReference type="EMBL" id="WMBE01000002">
    <property type="protein sequence ID" value="MDG0866927.1"/>
    <property type="molecule type" value="Genomic_DNA"/>
</dbReference>
<dbReference type="Gene3D" id="3.40.605.10">
    <property type="entry name" value="Aldehyde Dehydrogenase, Chain A, domain 1"/>
    <property type="match status" value="1"/>
</dbReference>
<evidence type="ECO:0000313" key="12">
    <source>
        <dbReference type="Proteomes" id="UP001321249"/>
    </source>
</evidence>
<dbReference type="NCBIfam" id="NF001221">
    <property type="entry name" value="PRK00197.1"/>
    <property type="match status" value="1"/>
</dbReference>
<dbReference type="RefSeq" id="WP_342824784.1">
    <property type="nucleotide sequence ID" value="NZ_CP046146.1"/>
</dbReference>
<dbReference type="InterPro" id="IPR016161">
    <property type="entry name" value="Ald_DH/histidinol_DH"/>
</dbReference>
<dbReference type="PROSITE" id="PS01223">
    <property type="entry name" value="PROA"/>
    <property type="match status" value="1"/>
</dbReference>
<dbReference type="InterPro" id="IPR015590">
    <property type="entry name" value="Aldehyde_DH_dom"/>
</dbReference>
<evidence type="ECO:0000256" key="3">
    <source>
        <dbReference type="ARBA" id="ARBA00022650"/>
    </source>
</evidence>
<evidence type="ECO:0000259" key="8">
    <source>
        <dbReference type="Pfam" id="PF00171"/>
    </source>
</evidence>
<dbReference type="Proteomes" id="UP001219901">
    <property type="component" value="Chromosome"/>
</dbReference>
<evidence type="ECO:0000313" key="11">
    <source>
        <dbReference type="Proteomes" id="UP001219901"/>
    </source>
</evidence>
<dbReference type="Gene3D" id="3.40.309.10">
    <property type="entry name" value="Aldehyde Dehydrogenase, Chain A, domain 2"/>
    <property type="match status" value="1"/>
</dbReference>
<comment type="catalytic activity">
    <reaction evidence="6 7">
        <text>L-glutamate 5-semialdehyde + phosphate + NADP(+) = L-glutamyl 5-phosphate + NADPH + H(+)</text>
        <dbReference type="Rhea" id="RHEA:19541"/>
        <dbReference type="ChEBI" id="CHEBI:15378"/>
        <dbReference type="ChEBI" id="CHEBI:43474"/>
        <dbReference type="ChEBI" id="CHEBI:57783"/>
        <dbReference type="ChEBI" id="CHEBI:58066"/>
        <dbReference type="ChEBI" id="CHEBI:58274"/>
        <dbReference type="ChEBI" id="CHEBI:58349"/>
        <dbReference type="EC" id="1.2.1.41"/>
    </reaction>
</comment>
<dbReference type="EC" id="1.2.1.41" evidence="7"/>
<protein>
    <recommendedName>
        <fullName evidence="7">Gamma-glutamyl phosphate reductase</fullName>
        <shortName evidence="7">GPR</shortName>
        <ecNumber evidence="7">1.2.1.41</ecNumber>
    </recommendedName>
    <alternativeName>
        <fullName evidence="7">Glutamate-5-semialdehyde dehydrogenase</fullName>
    </alternativeName>
    <alternativeName>
        <fullName evidence="7">Glutamyl-gamma-semialdehyde dehydrogenase</fullName>
        <shortName evidence="7">GSA dehydrogenase</shortName>
    </alternativeName>
</protein>
<keyword evidence="3 7" id="KW-0641">Proline biosynthesis</keyword>
<dbReference type="CDD" id="cd07079">
    <property type="entry name" value="ALDH_F18-19_ProA-GPR"/>
    <property type="match status" value="1"/>
</dbReference>
<reference evidence="11" key="3">
    <citation type="submission" date="2023-06" db="EMBL/GenBank/DDBJ databases">
        <title>Pangenomics reveal diversification of enzyme families and niche specialization in globally abundant SAR202 bacteria.</title>
        <authorList>
            <person name="Saw J.H.W."/>
        </authorList>
    </citation>
    <scope>NUCLEOTIDE SEQUENCE [LARGE SCALE GENOMIC DNA]</scope>
    <source>
        <strain evidence="11">JH1073</strain>
    </source>
</reference>
<dbReference type="InterPro" id="IPR016163">
    <property type="entry name" value="Ald_DH_C"/>
</dbReference>
<dbReference type="InterPro" id="IPR016162">
    <property type="entry name" value="Ald_DH_N"/>
</dbReference>
<accession>A0AAJ6CU56</accession>
<reference evidence="11 12" key="1">
    <citation type="submission" date="2019-11" db="EMBL/GenBank/DDBJ databases">
        <authorList>
            <person name="Cho J.-C."/>
        </authorList>
    </citation>
    <scope>NUCLEOTIDE SEQUENCE [LARGE SCALE GENOMIC DNA]</scope>
    <source>
        <strain evidence="10 11">JH1073</strain>
        <strain evidence="9 12">JH702</strain>
    </source>
</reference>
<feature type="domain" description="Aldehyde dehydrogenase" evidence="8">
    <location>
        <begin position="9"/>
        <end position="283"/>
    </location>
</feature>
<dbReference type="Proteomes" id="UP001321249">
    <property type="component" value="Unassembled WGS sequence"/>
</dbReference>
<dbReference type="InterPro" id="IPR012134">
    <property type="entry name" value="Glu-5-SA_DH"/>
</dbReference>
<dbReference type="GO" id="GO:0055129">
    <property type="term" value="P:L-proline biosynthetic process"/>
    <property type="evidence" value="ECO:0007669"/>
    <property type="project" value="UniProtKB-UniRule"/>
</dbReference>
<evidence type="ECO:0000256" key="1">
    <source>
        <dbReference type="ARBA" id="ARBA00004985"/>
    </source>
</evidence>
<evidence type="ECO:0000313" key="9">
    <source>
        <dbReference type="EMBL" id="MDG0866927.1"/>
    </source>
</evidence>
<dbReference type="HAMAP" id="MF_00412">
    <property type="entry name" value="ProA"/>
    <property type="match status" value="1"/>
</dbReference>
<dbReference type="PANTHER" id="PTHR11063:SF8">
    <property type="entry name" value="DELTA-1-PYRROLINE-5-CARBOXYLATE SYNTHASE"/>
    <property type="match status" value="1"/>
</dbReference>
<dbReference type="PIRSF" id="PIRSF000151">
    <property type="entry name" value="GPR"/>
    <property type="match status" value="1"/>
</dbReference>
<name>A0AAJ6CU56_9CHLR</name>
<proteinExistence type="inferred from homology"/>
<keyword evidence="11" id="KW-1185">Reference proteome</keyword>
<dbReference type="EMBL" id="CP046147">
    <property type="protein sequence ID" value="WFG38345.1"/>
    <property type="molecule type" value="Genomic_DNA"/>
</dbReference>
<dbReference type="FunFam" id="3.40.309.10:FF:000006">
    <property type="entry name" value="Gamma-glutamyl phosphate reductase"/>
    <property type="match status" value="1"/>
</dbReference>